<dbReference type="EMBL" id="JANBUK010000013">
    <property type="protein sequence ID" value="KAJ2792632.1"/>
    <property type="molecule type" value="Genomic_DNA"/>
</dbReference>
<organism evidence="1 2">
    <name type="scientific">Coemansia linderi</name>
    <dbReference type="NCBI Taxonomy" id="2663919"/>
    <lineage>
        <taxon>Eukaryota</taxon>
        <taxon>Fungi</taxon>
        <taxon>Fungi incertae sedis</taxon>
        <taxon>Zoopagomycota</taxon>
        <taxon>Kickxellomycotina</taxon>
        <taxon>Kickxellomycetes</taxon>
        <taxon>Kickxellales</taxon>
        <taxon>Kickxellaceae</taxon>
        <taxon>Coemansia</taxon>
    </lineage>
</organism>
<name>A0ACC1KP50_9FUNG</name>
<evidence type="ECO:0000313" key="2">
    <source>
        <dbReference type="Proteomes" id="UP001140066"/>
    </source>
</evidence>
<accession>A0ACC1KP50</accession>
<keyword evidence="2" id="KW-1185">Reference proteome</keyword>
<gene>
    <name evidence="1" type="ORF">GGI18_000236</name>
</gene>
<feature type="non-terminal residue" evidence="1">
    <location>
        <position position="1039"/>
    </location>
</feature>
<reference evidence="1" key="1">
    <citation type="submission" date="2022-07" db="EMBL/GenBank/DDBJ databases">
        <title>Phylogenomic reconstructions and comparative analyses of Kickxellomycotina fungi.</title>
        <authorList>
            <person name="Reynolds N.K."/>
            <person name="Stajich J.E."/>
            <person name="Barry K."/>
            <person name="Grigoriev I.V."/>
            <person name="Crous P."/>
            <person name="Smith M.E."/>
        </authorList>
    </citation>
    <scope>NUCLEOTIDE SEQUENCE</scope>
    <source>
        <strain evidence="1">BCRC 34191</strain>
    </source>
</reference>
<dbReference type="Proteomes" id="UP001140066">
    <property type="component" value="Unassembled WGS sequence"/>
</dbReference>
<evidence type="ECO:0000313" key="1">
    <source>
        <dbReference type="EMBL" id="KAJ2792632.1"/>
    </source>
</evidence>
<protein>
    <submittedName>
        <fullName evidence="1">Uncharacterized protein</fullName>
    </submittedName>
</protein>
<sequence length="1039" mass="113326">MSSPSPPNISPRASARLPPNAQLPRAATVASSPRAIRSPSGGMPRSISLATEAPASSSPPPAGHDRSFRVRGGLIDIGDEASTATTPARSVKILPRAEAARRLRRHLVTRPADASPVLGSQPRSYGSIGYSDTEANGGYSGDDDNDDENNHVGAIPDDVVADPFTLPSGDITHQLYRWQEEHARAEAGASNGSRNKHSRTRSFSVAPSDSEWDVAYTPNQIRAPGGFRRQFVHDRAERQGRPANILTANFVDFIALYGHFAGGDYPSDEDDEEDVEGEEEGPEIPGLPPTERVRLIRAAKRQQARDIKATASPKKAFFLLVKSFVGTGVLVLPRAFLNGGLIFSTVLMSAIAWYALHCMIMLSDVYLKLGGSYGDLALKLYGRPLKYCVMVSIVLAQLGFCCAYVIFVATNMRDLWNTITECRHQYPTEVWILFQLLIYVPLAFVRKIKKFASLSLVGNFFILIGLGYLFVYDLWSIAANGPAKVVQFNPSKFPLLVGTAAFSYEGISLVIPIVESMERKDKFNGVLTASLVICAGLFVVIGALSYLTFGEAVEAVILLNLPNDSVWTLGVQFLYSLAIIMSVPLQLFPAIRIIESGLFTQSGKGNPVVKWQKNLFRTLMVGFIAMVAIFGADKLDNFIAIVGASSCLPLSFLYPVMLHYRSLANTWRAKAKDVALIAIALFGLVYVTFISIETFTPALGTPRIRLRMSISPRLQSNRLCRSRIQWLGTIDSNSLFVTHSATVWRLINTHSERSMHRMNSSRIPSHDGMVQQPQASVDFAHWHDDPQEHPGATDPAEHLQSAHLHESAATFSHSAALVHLHDTPQGHPAATAPEVHLQEDPQGQAAALAHLQDDPQEHPGATDPAEHLQSVHLHESAALVHSHDAPQGHPAVVAPEVHLQEDPQGQAAALAHLQDDPHEHPGATDPAEHLQSAHLHESAALVHSHDDPQRHPAVAHLQSEHLHESAWAPASWHLQPDPQAQAPVAFVHWQDDPHGQAAALAHLHDAPHLHPAATDPEAHSHLAPHLHFLQLAVAGQVHE</sequence>
<comment type="caution">
    <text evidence="1">The sequence shown here is derived from an EMBL/GenBank/DDBJ whole genome shotgun (WGS) entry which is preliminary data.</text>
</comment>
<proteinExistence type="predicted"/>